<dbReference type="InterPro" id="IPR008862">
    <property type="entry name" value="Tcp11"/>
</dbReference>
<gene>
    <name evidence="2" type="primary">SOK1_2</name>
    <name evidence="2" type="ORF">Sste5346_006892</name>
</gene>
<evidence type="ECO:0000313" key="2">
    <source>
        <dbReference type="EMBL" id="KAL1892607.1"/>
    </source>
</evidence>
<reference evidence="2 3" key="1">
    <citation type="journal article" date="2024" name="IMA Fungus">
        <title>IMA Genome - F19 : A genome assembly and annotation guide to empower mycologists, including annotated draft genome sequences of Ceratocystis pirilliformis, Diaporthe australafricana, Fusarium ophioides, Paecilomyces lecythidis, and Sporothrix stenoceras.</title>
        <authorList>
            <person name="Aylward J."/>
            <person name="Wilson A.M."/>
            <person name="Visagie C.M."/>
            <person name="Spraker J."/>
            <person name="Barnes I."/>
            <person name="Buitendag C."/>
            <person name="Ceriani C."/>
            <person name="Del Mar Angel L."/>
            <person name="du Plessis D."/>
            <person name="Fuchs T."/>
            <person name="Gasser K."/>
            <person name="Kramer D."/>
            <person name="Li W."/>
            <person name="Munsamy K."/>
            <person name="Piso A."/>
            <person name="Price J.L."/>
            <person name="Sonnekus B."/>
            <person name="Thomas C."/>
            <person name="van der Nest A."/>
            <person name="van Dijk A."/>
            <person name="van Heerden A."/>
            <person name="van Vuuren N."/>
            <person name="Yilmaz N."/>
            <person name="Duong T.A."/>
            <person name="van der Merwe N.A."/>
            <person name="Wingfield M.J."/>
            <person name="Wingfield B.D."/>
        </authorList>
    </citation>
    <scope>NUCLEOTIDE SEQUENCE [LARGE SCALE GENOMIC DNA]</scope>
    <source>
        <strain evidence="2 3">CMW 5346</strain>
    </source>
</reference>
<evidence type="ECO:0000256" key="1">
    <source>
        <dbReference type="ARBA" id="ARBA00010954"/>
    </source>
</evidence>
<dbReference type="Proteomes" id="UP001583186">
    <property type="component" value="Unassembled WGS sequence"/>
</dbReference>
<comment type="caution">
    <text evidence="2">The sequence shown here is derived from an EMBL/GenBank/DDBJ whole genome shotgun (WGS) entry which is preliminary data.</text>
</comment>
<protein>
    <submittedName>
        <fullName evidence="2">Protein SOSEKI 1</fullName>
    </submittedName>
</protein>
<name>A0ABR3YX34_9PEZI</name>
<sequence length="182" mass="21176">MLSELDINKIVLNPTLRHDINYDRLLSFIPKLNCESGRSKQEKVQQFWSGLHHDLTQFVANRKGFLRAHGPNDNDWSLPILLNEVKDIIQTLVPAQDHDMLEEVLDILWLMQQFARGMLDIEKLAGWLSSVLKTHCAPMRDKWVNNMCKELKRGHREKDIDELVAGMTSLLRVLTRRRSNVP</sequence>
<accession>A0ABR3YX34</accession>
<organism evidence="2 3">
    <name type="scientific">Sporothrix stenoceras</name>
    <dbReference type="NCBI Taxonomy" id="5173"/>
    <lineage>
        <taxon>Eukaryota</taxon>
        <taxon>Fungi</taxon>
        <taxon>Dikarya</taxon>
        <taxon>Ascomycota</taxon>
        <taxon>Pezizomycotina</taxon>
        <taxon>Sordariomycetes</taxon>
        <taxon>Sordariomycetidae</taxon>
        <taxon>Ophiostomatales</taxon>
        <taxon>Ophiostomataceae</taxon>
        <taxon>Sporothrix</taxon>
    </lineage>
</organism>
<dbReference type="PANTHER" id="PTHR12832:SF11">
    <property type="entry name" value="LD23868P"/>
    <property type="match status" value="1"/>
</dbReference>
<dbReference type="EMBL" id="JAWCUI010000043">
    <property type="protein sequence ID" value="KAL1892607.1"/>
    <property type="molecule type" value="Genomic_DNA"/>
</dbReference>
<dbReference type="Pfam" id="PF05794">
    <property type="entry name" value="Tcp11"/>
    <property type="match status" value="1"/>
</dbReference>
<evidence type="ECO:0000313" key="3">
    <source>
        <dbReference type="Proteomes" id="UP001583186"/>
    </source>
</evidence>
<proteinExistence type="inferred from homology"/>
<keyword evidence="3" id="KW-1185">Reference proteome</keyword>
<dbReference type="PANTHER" id="PTHR12832">
    <property type="entry name" value="TESTIS-SPECIFIC PROTEIN PBS13 T-COMPLEX 11"/>
    <property type="match status" value="1"/>
</dbReference>
<comment type="similarity">
    <text evidence="1">Belongs to the TCP11 family.</text>
</comment>